<organism evidence="3 4">
    <name type="scientific">Scophthalmus maximus</name>
    <name type="common">Turbot</name>
    <name type="synonym">Psetta maxima</name>
    <dbReference type="NCBI Taxonomy" id="52904"/>
    <lineage>
        <taxon>Eukaryota</taxon>
        <taxon>Metazoa</taxon>
        <taxon>Chordata</taxon>
        <taxon>Craniata</taxon>
        <taxon>Vertebrata</taxon>
        <taxon>Euteleostomi</taxon>
        <taxon>Actinopterygii</taxon>
        <taxon>Neopterygii</taxon>
        <taxon>Teleostei</taxon>
        <taxon>Neoteleostei</taxon>
        <taxon>Acanthomorphata</taxon>
        <taxon>Carangaria</taxon>
        <taxon>Pleuronectiformes</taxon>
        <taxon>Pleuronectoidei</taxon>
        <taxon>Scophthalmidae</taxon>
        <taxon>Scophthalmus</taxon>
    </lineage>
</organism>
<evidence type="ECO:0000256" key="1">
    <source>
        <dbReference type="SAM" id="Coils"/>
    </source>
</evidence>
<feature type="coiled-coil region" evidence="1">
    <location>
        <begin position="369"/>
        <end position="470"/>
    </location>
</feature>
<dbReference type="EMBL" id="VEVO01000006">
    <property type="protein sequence ID" value="KAF0040956.1"/>
    <property type="molecule type" value="Genomic_DNA"/>
</dbReference>
<comment type="caution">
    <text evidence="3">The sequence shown here is derived from an EMBL/GenBank/DDBJ whole genome shotgun (WGS) entry which is preliminary data.</text>
</comment>
<sequence length="804" mass="91676">MDLGRHSVMFRPSCRSSSPFSLTDLDMWDDKSHFTAQTSAWYGMTNVSGSGFLSKISTSTSGSTDGFRQNDPGLKKWQSLSHLAPEGATRPFPPTPGAELRAAQGDSSFRPTEVVHWLQDAQERIDTQLDRLRARDARLSYNITTAQLLDMKHKQLSGAMSTLGQEKEAAEFSKFDKNLQRRELHEKVLRLEKDLLQMRSTLDRESNDRPTEKTPGSLSRTLTACQEDLNRQTQRTLLSQIEEMNRRLSHTVSNHYGVQEQLSEANNKISQACLEKAILSTQVLKLEDEMKELKANMPVALSDRDHPIQNKAELHQRLQVLELQLERMPPGSQGCEIHDQLVTLESHNNKQDQETVLMTKESKALSKVNEMLTCELEMIKQKLDTSQSQLQELTAERAVNTEQIRGLEAERSELIRQKEELLSKMKEGGHEMKEKCCQLREFVEVLESEKQKLQDRCLRLEAKVLENEEKLLLLGEEYQKEDAVRVQNIEGLKAVASHWTEKWQKVALTLQLTQEELEDLRRNNFRNERESDSLLRVELDACKQELDLERCRRQALLHRYKDEAYQNPLCCGRRCHIRTAAKTNPPREDALKSLERLRDTEKTEAETRDSALELKLMKKASEDSEGRADASTTDLLKTELEESRRRANQLQQEKTLAVQKLQTLNQLYPLKSLFKEPEGNEAGKTDNTSAAAQTGTVSPQDWSPAPKAARMSTEISNQREAKHENLLQAIRSKQPIQDLHTAEEKVTDASPDIEVPIVVHCADVCDMQRRSTSLYPDGIFLAELVDICSPDEGEEEGEDEWGVS</sequence>
<feature type="region of interest" description="Disordered" evidence="2">
    <location>
        <begin position="84"/>
        <end position="106"/>
    </location>
</feature>
<feature type="region of interest" description="Disordered" evidence="2">
    <location>
        <begin position="676"/>
        <end position="720"/>
    </location>
</feature>
<reference evidence="3 4" key="1">
    <citation type="submission" date="2019-06" db="EMBL/GenBank/DDBJ databases">
        <title>Draft genomes of female and male turbot (Scophthalmus maximus).</title>
        <authorList>
            <person name="Xu H."/>
            <person name="Xu X.-W."/>
            <person name="Shao C."/>
            <person name="Chen S."/>
        </authorList>
    </citation>
    <scope>NUCLEOTIDE SEQUENCE [LARGE SCALE GENOMIC DNA]</scope>
    <source>
        <strain evidence="3">Ysfricsl-2016a</strain>
        <tissue evidence="3">Blood</tissue>
    </source>
</reference>
<feature type="region of interest" description="Disordered" evidence="2">
    <location>
        <begin position="200"/>
        <end position="219"/>
    </location>
</feature>
<evidence type="ECO:0000313" key="3">
    <source>
        <dbReference type="EMBL" id="KAF0040956.1"/>
    </source>
</evidence>
<keyword evidence="1" id="KW-0175">Coiled coil</keyword>
<feature type="coiled-coil region" evidence="1">
    <location>
        <begin position="633"/>
        <end position="667"/>
    </location>
</feature>
<dbReference type="AlphaFoldDB" id="A0A6A4T0D2"/>
<accession>A0A6A4T0D2</accession>
<protein>
    <submittedName>
        <fullName evidence="3">Uncharacterized protein</fullName>
    </submittedName>
</protein>
<dbReference type="Proteomes" id="UP000438429">
    <property type="component" value="Unassembled WGS sequence"/>
</dbReference>
<evidence type="ECO:0000256" key="2">
    <source>
        <dbReference type="SAM" id="MobiDB-lite"/>
    </source>
</evidence>
<proteinExistence type="predicted"/>
<evidence type="ECO:0000313" key="4">
    <source>
        <dbReference type="Proteomes" id="UP000438429"/>
    </source>
</evidence>
<name>A0A6A4T0D2_SCOMX</name>
<gene>
    <name evidence="3" type="ORF">F2P81_006854</name>
</gene>
<feature type="compositionally biased region" description="Polar residues" evidence="2">
    <location>
        <begin position="685"/>
        <end position="701"/>
    </location>
</feature>
<feature type="compositionally biased region" description="Basic and acidic residues" evidence="2">
    <location>
        <begin position="200"/>
        <end position="212"/>
    </location>
</feature>
<feature type="region of interest" description="Disordered" evidence="2">
    <location>
        <begin position="585"/>
        <end position="610"/>
    </location>
</feature>